<proteinExistence type="predicted"/>
<organism evidence="1 2">
    <name type="scientific">Huiozyma naganishii (strain ATCC MYA-139 / BCRC 22969 / CBS 8797 / KCTC 17520 / NBRC 10181 / NCYC 3082 / Yp74L-3)</name>
    <name type="common">Yeast</name>
    <name type="synonym">Kazachstania naganishii</name>
    <dbReference type="NCBI Taxonomy" id="1071383"/>
    <lineage>
        <taxon>Eukaryota</taxon>
        <taxon>Fungi</taxon>
        <taxon>Dikarya</taxon>
        <taxon>Ascomycota</taxon>
        <taxon>Saccharomycotina</taxon>
        <taxon>Saccharomycetes</taxon>
        <taxon>Saccharomycetales</taxon>
        <taxon>Saccharomycetaceae</taxon>
        <taxon>Huiozyma</taxon>
    </lineage>
</organism>
<dbReference type="HOGENOM" id="CLU_065389_3_0_1"/>
<dbReference type="GeneID" id="34525565"/>
<dbReference type="OrthoDB" id="5537330at2759"/>
<reference evidence="2" key="2">
    <citation type="submission" date="2012-08" db="EMBL/GenBank/DDBJ databases">
        <title>Genome sequence of Kazachstania naganishii.</title>
        <authorList>
            <person name="Gordon J.L."/>
            <person name="Armisen D."/>
            <person name="Proux-Wera E."/>
            <person name="OhEigeartaigh S.S."/>
            <person name="Byrne K.P."/>
            <person name="Wolfe K.H."/>
        </authorList>
    </citation>
    <scope>NUCLEOTIDE SEQUENCE [LARGE SCALE GENOMIC DNA]</scope>
    <source>
        <strain evidence="2">ATCC MYA-139 / BCRC 22969 / CBS 8797 / CCRC 22969 / KCTC 17520 / NBRC 10181 / NCYC 3082</strain>
    </source>
</reference>
<dbReference type="SUPFAM" id="SSF69118">
    <property type="entry name" value="AhpD-like"/>
    <property type="match status" value="1"/>
</dbReference>
<protein>
    <submittedName>
        <fullName evidence="1">Uncharacterized protein</fullName>
    </submittedName>
</protein>
<dbReference type="OMA" id="WGHLKGA"/>
<name>J7S6N4_HUIN7</name>
<dbReference type="KEGG" id="kng:KNAG_0D01240"/>
<dbReference type="InterPro" id="IPR029032">
    <property type="entry name" value="AhpD-like"/>
</dbReference>
<dbReference type="PANTHER" id="PTHR28180:SF2">
    <property type="entry name" value="PEROXISOMAL PROTEIN 2"/>
    <property type="match status" value="1"/>
</dbReference>
<evidence type="ECO:0000313" key="2">
    <source>
        <dbReference type="Proteomes" id="UP000006310"/>
    </source>
</evidence>
<dbReference type="Proteomes" id="UP000006310">
    <property type="component" value="Chromosome 4"/>
</dbReference>
<evidence type="ECO:0000313" key="1">
    <source>
        <dbReference type="EMBL" id="CCK69876.1"/>
    </source>
</evidence>
<dbReference type="GO" id="GO:0005777">
    <property type="term" value="C:peroxisome"/>
    <property type="evidence" value="ECO:0007669"/>
    <property type="project" value="EnsemblFungi"/>
</dbReference>
<dbReference type="eggNOG" id="ENOG502RCP9">
    <property type="taxonomic scope" value="Eukaryota"/>
</dbReference>
<dbReference type="InterPro" id="IPR052999">
    <property type="entry name" value="PTS1_Protein"/>
</dbReference>
<dbReference type="EMBL" id="HE978317">
    <property type="protein sequence ID" value="CCK69876.1"/>
    <property type="molecule type" value="Genomic_DNA"/>
</dbReference>
<dbReference type="RefSeq" id="XP_022464122.1">
    <property type="nucleotide sequence ID" value="XM_022607536.1"/>
</dbReference>
<keyword evidence="2" id="KW-1185">Reference proteome</keyword>
<dbReference type="PANTHER" id="PTHR28180">
    <property type="entry name" value="CONSERVED MITOCHONDRIAL PROTEIN-RELATED"/>
    <property type="match status" value="1"/>
</dbReference>
<reference evidence="1 2" key="1">
    <citation type="journal article" date="2011" name="Proc. Natl. Acad. Sci. U.S.A.">
        <title>Evolutionary erosion of yeast sex chromosomes by mating-type switching accidents.</title>
        <authorList>
            <person name="Gordon J.L."/>
            <person name="Armisen D."/>
            <person name="Proux-Wera E."/>
            <person name="Oheigeartaigh S.S."/>
            <person name="Byrne K.P."/>
            <person name="Wolfe K.H."/>
        </authorList>
    </citation>
    <scope>NUCLEOTIDE SEQUENCE [LARGE SCALE GENOMIC DNA]</scope>
    <source>
        <strain evidence="2">ATCC MYA-139 / BCRC 22969 / CBS 8797 / CCRC 22969 / KCTC 17520 / NBRC 10181 / NCYC 3082</strain>
    </source>
</reference>
<accession>J7S6N4</accession>
<gene>
    <name evidence="1" type="primary">KNAG0D01240</name>
    <name evidence="1" type="ordered locus">KNAG_0D01240</name>
</gene>
<dbReference type="AlphaFoldDB" id="J7S6N4"/>
<sequence length="341" mass="38968">MDIEQKKTERRLENSSNSMICQQKRTVFARVVALVSLHFTPCVRNLLTSLMKSILNSQRLLQLYQFHPKLKDLWYLIAASTFSACNQPQEIPKLYHYAMLLSNGNANKYRVTVAYKTTELLSQEPTKRSEMIEQIYRHPSEEQRSVTKKLREAMLKSAPLAGLPKAINSLQILKEYTPSTLLSKTSPIDPWEAAMTDEIPCPNTERHICETRKDHVDVIHDGLRHWNSIYNKVSSRVVNNLHSSYPDLWYFVVAHVYGPLFSFDDILSVQETSLIVIASLVPQDVNPQLKGHLRGALNIGCDFDTIEAARQLAVLVAQWCGIEWEDGIVKLLPKKHSTAKR</sequence>
<dbReference type="Gene3D" id="1.20.1290.10">
    <property type="entry name" value="AhpD-like"/>
    <property type="match status" value="1"/>
</dbReference>